<keyword evidence="7" id="KW-0479">Metal-binding</keyword>
<dbReference type="SMART" id="SM00184">
    <property type="entry name" value="RING"/>
    <property type="match status" value="1"/>
</dbReference>
<keyword evidence="5" id="KW-0808">Transferase</keyword>
<evidence type="ECO:0000256" key="2">
    <source>
        <dbReference type="ARBA" id="ARBA00004167"/>
    </source>
</evidence>
<comment type="subcellular location">
    <subcellularLocation>
        <location evidence="2">Membrane</location>
        <topology evidence="2">Single-pass membrane protein</topology>
    </subcellularLocation>
</comment>
<dbReference type="InterPro" id="IPR013083">
    <property type="entry name" value="Znf_RING/FYVE/PHD"/>
</dbReference>
<keyword evidence="8 13" id="KW-0863">Zinc-finger</keyword>
<dbReference type="Pfam" id="PF13639">
    <property type="entry name" value="zf-RING_2"/>
    <property type="match status" value="1"/>
</dbReference>
<evidence type="ECO:0000256" key="5">
    <source>
        <dbReference type="ARBA" id="ARBA00022679"/>
    </source>
</evidence>
<dbReference type="InterPro" id="IPR044600">
    <property type="entry name" value="ATL1/ATL16-like"/>
</dbReference>
<comment type="caution">
    <text evidence="17">The sequence shown here is derived from an EMBL/GenBank/DDBJ whole genome shotgun (WGS) entry which is preliminary data.</text>
</comment>
<evidence type="ECO:0000256" key="6">
    <source>
        <dbReference type="ARBA" id="ARBA00022692"/>
    </source>
</evidence>
<keyword evidence="11 15" id="KW-1133">Transmembrane helix</keyword>
<dbReference type="GO" id="GO:0016020">
    <property type="term" value="C:membrane"/>
    <property type="evidence" value="ECO:0007669"/>
    <property type="project" value="UniProtKB-SubCell"/>
</dbReference>
<comment type="catalytic activity">
    <reaction evidence="1">
        <text>S-ubiquitinyl-[E2 ubiquitin-conjugating enzyme]-L-cysteine + [acceptor protein]-L-lysine = [E2 ubiquitin-conjugating enzyme]-L-cysteine + N(6)-ubiquitinyl-[acceptor protein]-L-lysine.</text>
        <dbReference type="EC" id="2.3.2.27"/>
    </reaction>
</comment>
<dbReference type="PROSITE" id="PS50089">
    <property type="entry name" value="ZF_RING_2"/>
    <property type="match status" value="1"/>
</dbReference>
<dbReference type="EC" id="2.3.2.27" evidence="4"/>
<dbReference type="GO" id="GO:0016567">
    <property type="term" value="P:protein ubiquitination"/>
    <property type="evidence" value="ECO:0007669"/>
    <property type="project" value="UniProtKB-UniPathway"/>
</dbReference>
<gene>
    <name evidence="17" type="ORF">FCM35_KLT09464</name>
</gene>
<dbReference type="AlphaFoldDB" id="A0A833VSR0"/>
<evidence type="ECO:0000256" key="4">
    <source>
        <dbReference type="ARBA" id="ARBA00012483"/>
    </source>
</evidence>
<dbReference type="GO" id="GO:0061630">
    <property type="term" value="F:ubiquitin protein ligase activity"/>
    <property type="evidence" value="ECO:0007669"/>
    <property type="project" value="UniProtKB-EC"/>
</dbReference>
<evidence type="ECO:0000256" key="7">
    <source>
        <dbReference type="ARBA" id="ARBA00022723"/>
    </source>
</evidence>
<evidence type="ECO:0000256" key="8">
    <source>
        <dbReference type="ARBA" id="ARBA00022771"/>
    </source>
</evidence>
<reference evidence="17" key="1">
    <citation type="submission" date="2020-01" db="EMBL/GenBank/DDBJ databases">
        <title>Genome sequence of Kobresia littledalei, the first chromosome-level genome in the family Cyperaceae.</title>
        <authorList>
            <person name="Qu G."/>
        </authorList>
    </citation>
    <scope>NUCLEOTIDE SEQUENCE</scope>
    <source>
        <strain evidence="17">C.B.Clarke</strain>
        <tissue evidence="17">Leaf</tissue>
    </source>
</reference>
<evidence type="ECO:0000256" key="15">
    <source>
        <dbReference type="SAM" id="Phobius"/>
    </source>
</evidence>
<sequence>MQNNTNIPIENNQYSTAPHSHNRFLTGLLIALNILLILLLYLCFYKYFVRKQPSSTATTDTPDSTPPSSPRNTRAIDLTIINSIPIVEYKITGVDKAECAVCLNEFKDGDKLRVLPRCNHRFHVECVDTWFQSHANCPLCRTPIEEKAGVESESMV</sequence>
<organism evidence="17 18">
    <name type="scientific">Carex littledalei</name>
    <dbReference type="NCBI Taxonomy" id="544730"/>
    <lineage>
        <taxon>Eukaryota</taxon>
        <taxon>Viridiplantae</taxon>
        <taxon>Streptophyta</taxon>
        <taxon>Embryophyta</taxon>
        <taxon>Tracheophyta</taxon>
        <taxon>Spermatophyta</taxon>
        <taxon>Magnoliopsida</taxon>
        <taxon>Liliopsida</taxon>
        <taxon>Poales</taxon>
        <taxon>Cyperaceae</taxon>
        <taxon>Cyperoideae</taxon>
        <taxon>Cariceae</taxon>
        <taxon>Carex</taxon>
        <taxon>Carex subgen. Euthyceras</taxon>
    </lineage>
</organism>
<name>A0A833VSR0_9POAL</name>
<dbReference type="UniPathway" id="UPA00143"/>
<evidence type="ECO:0000256" key="3">
    <source>
        <dbReference type="ARBA" id="ARBA00004906"/>
    </source>
</evidence>
<feature type="compositionally biased region" description="Low complexity" evidence="14">
    <location>
        <begin position="54"/>
        <end position="63"/>
    </location>
</feature>
<evidence type="ECO:0000256" key="9">
    <source>
        <dbReference type="ARBA" id="ARBA00022786"/>
    </source>
</evidence>
<comment type="pathway">
    <text evidence="3">Protein modification; protein ubiquitination.</text>
</comment>
<feature type="domain" description="RING-type" evidence="16">
    <location>
        <begin position="99"/>
        <end position="141"/>
    </location>
</feature>
<dbReference type="Gene3D" id="3.30.40.10">
    <property type="entry name" value="Zinc/RING finger domain, C3HC4 (zinc finger)"/>
    <property type="match status" value="1"/>
</dbReference>
<dbReference type="EMBL" id="SWLB01000002">
    <property type="protein sequence ID" value="KAF3340620.1"/>
    <property type="molecule type" value="Genomic_DNA"/>
</dbReference>
<dbReference type="SUPFAM" id="SSF57850">
    <property type="entry name" value="RING/U-box"/>
    <property type="match status" value="1"/>
</dbReference>
<evidence type="ECO:0000256" key="12">
    <source>
        <dbReference type="ARBA" id="ARBA00023136"/>
    </source>
</evidence>
<feature type="region of interest" description="Disordered" evidence="14">
    <location>
        <begin position="54"/>
        <end position="73"/>
    </location>
</feature>
<evidence type="ECO:0000256" key="11">
    <source>
        <dbReference type="ARBA" id="ARBA00022989"/>
    </source>
</evidence>
<keyword evidence="12 15" id="KW-0472">Membrane</keyword>
<dbReference type="Proteomes" id="UP000623129">
    <property type="component" value="Unassembled WGS sequence"/>
</dbReference>
<evidence type="ECO:0000256" key="1">
    <source>
        <dbReference type="ARBA" id="ARBA00000900"/>
    </source>
</evidence>
<dbReference type="OrthoDB" id="8062037at2759"/>
<dbReference type="CDD" id="cd16461">
    <property type="entry name" value="RING-H2_EL5-like"/>
    <property type="match status" value="1"/>
</dbReference>
<dbReference type="PANTHER" id="PTHR46913:SF1">
    <property type="entry name" value="RING-H2 FINGER PROTEIN ATL16"/>
    <property type="match status" value="1"/>
</dbReference>
<dbReference type="PANTHER" id="PTHR46913">
    <property type="entry name" value="RING-H2 FINGER PROTEIN ATL16"/>
    <property type="match status" value="1"/>
</dbReference>
<keyword evidence="18" id="KW-1185">Reference proteome</keyword>
<evidence type="ECO:0000313" key="17">
    <source>
        <dbReference type="EMBL" id="KAF3340620.1"/>
    </source>
</evidence>
<keyword evidence="6 15" id="KW-0812">Transmembrane</keyword>
<dbReference type="FunFam" id="3.30.40.10:FF:000187">
    <property type="entry name" value="E3 ubiquitin-protein ligase ATL6"/>
    <property type="match status" value="1"/>
</dbReference>
<feature type="transmembrane region" description="Helical" evidence="15">
    <location>
        <begin position="24"/>
        <end position="44"/>
    </location>
</feature>
<dbReference type="GO" id="GO:0008270">
    <property type="term" value="F:zinc ion binding"/>
    <property type="evidence" value="ECO:0007669"/>
    <property type="project" value="UniProtKB-KW"/>
</dbReference>
<dbReference type="InterPro" id="IPR001841">
    <property type="entry name" value="Znf_RING"/>
</dbReference>
<evidence type="ECO:0000259" key="16">
    <source>
        <dbReference type="PROSITE" id="PS50089"/>
    </source>
</evidence>
<accession>A0A833VSR0</accession>
<evidence type="ECO:0000256" key="13">
    <source>
        <dbReference type="PROSITE-ProRule" id="PRU00175"/>
    </source>
</evidence>
<protein>
    <recommendedName>
        <fullName evidence="4">RING-type E3 ubiquitin transferase</fullName>
        <ecNumber evidence="4">2.3.2.27</ecNumber>
    </recommendedName>
</protein>
<evidence type="ECO:0000256" key="10">
    <source>
        <dbReference type="ARBA" id="ARBA00022833"/>
    </source>
</evidence>
<keyword evidence="9" id="KW-0833">Ubl conjugation pathway</keyword>
<proteinExistence type="predicted"/>
<evidence type="ECO:0000313" key="18">
    <source>
        <dbReference type="Proteomes" id="UP000623129"/>
    </source>
</evidence>
<keyword evidence="10" id="KW-0862">Zinc</keyword>
<evidence type="ECO:0000256" key="14">
    <source>
        <dbReference type="SAM" id="MobiDB-lite"/>
    </source>
</evidence>